<evidence type="ECO:0000313" key="11">
    <source>
        <dbReference type="EnsemblMetazoa" id="AAEL009593-PE"/>
    </source>
</evidence>
<dbReference type="GO" id="GO:0042423">
    <property type="term" value="P:catecholamine biosynthetic process"/>
    <property type="evidence" value="ECO:0007669"/>
    <property type="project" value="UniProtKB-KW"/>
</dbReference>
<dbReference type="SMR" id="A0A6I8TJL7"/>
<keyword evidence="12" id="KW-1185">Reference proteome</keyword>
<dbReference type="InterPro" id="IPR015421">
    <property type="entry name" value="PyrdxlP-dep_Trfase_major"/>
</dbReference>
<dbReference type="InterPro" id="IPR015422">
    <property type="entry name" value="PyrdxlP-dep_Trfase_small"/>
</dbReference>
<dbReference type="InterPro" id="IPR015424">
    <property type="entry name" value="PyrdxlP-dep_Trfase"/>
</dbReference>
<evidence type="ECO:0000256" key="7">
    <source>
        <dbReference type="ARBA" id="ARBA00022898"/>
    </source>
</evidence>
<dbReference type="Pfam" id="PF00282">
    <property type="entry name" value="Pyridoxal_deC"/>
    <property type="match status" value="1"/>
</dbReference>
<dbReference type="FunCoup" id="A0A6I8TJL7">
    <property type="interactions" value="109"/>
</dbReference>
<evidence type="ECO:0000256" key="9">
    <source>
        <dbReference type="ARBA" id="ARBA00039946"/>
    </source>
</evidence>
<dbReference type="GO" id="GO:0005737">
    <property type="term" value="C:cytoplasm"/>
    <property type="evidence" value="ECO:0007669"/>
    <property type="project" value="TreeGrafter"/>
</dbReference>
<evidence type="ECO:0000256" key="2">
    <source>
        <dbReference type="ARBA" id="ARBA00009533"/>
    </source>
</evidence>
<dbReference type="Gene3D" id="1.20.1340.10">
    <property type="entry name" value="dopa decarboxylase, N-terminal domain"/>
    <property type="match status" value="1"/>
</dbReference>
<dbReference type="InterPro" id="IPR002129">
    <property type="entry name" value="PyrdxlP-dep_de-COase"/>
</dbReference>
<name>A0A6I8TJL7_AEDAE</name>
<evidence type="ECO:0000256" key="6">
    <source>
        <dbReference type="ARBA" id="ARBA00022793"/>
    </source>
</evidence>
<dbReference type="Gene3D" id="3.90.1150.10">
    <property type="entry name" value="Aspartate Aminotransferase, domain 1"/>
    <property type="match status" value="1"/>
</dbReference>
<dbReference type="InterPro" id="IPR021115">
    <property type="entry name" value="Pyridoxal-P_BS"/>
</dbReference>
<comment type="subunit">
    <text evidence="3">Homodimer.</text>
</comment>
<dbReference type="FunFam" id="3.40.640.10:FF:000025">
    <property type="entry name" value="Histidine decarboxylase"/>
    <property type="match status" value="1"/>
</dbReference>
<proteinExistence type="inferred from homology"/>
<dbReference type="EnsemblMetazoa" id="AAEL009593-RC">
    <property type="protein sequence ID" value="AAEL009593-PC"/>
    <property type="gene ID" value="AAEL009593"/>
</dbReference>
<dbReference type="PANTHER" id="PTHR11999:SF68">
    <property type="entry name" value="HISTIDINE DECARBOXYLASE"/>
    <property type="match status" value="1"/>
</dbReference>
<sequence>MDFDEYRKRGKEMVDYIADYLQNIRERRVLPDVKPGYMSNLLPESAPLEGEPWQAIFDDVERVIMPGVTHWQSPHMHAYFPALNSFPSLLGDMLADAINCLGFTWASSPACTELESIVMNWLGKMIGLPDDFLHIPGVSKGGGVIQTTASEATLVCLLAGRTQAIRRFHEHSPGQQDAEINARLVAYCSDQAHSSVEKAALIGLVRMRFIEADENLSLAGRALEEAIEEDIKQGLIPFWVCATLGTTGACAFDNLSEVGDVCLKYKLWLHVDAAYAGSAFICPEFRIWLKGIAKADSIAFNPSKWLMVHFDCTTMWVKNSGALHRTFNVEPLYLQHENSGMAIDYMHWQIPLSKRFRALKLWFVIRNYGIKGLQKHIREGVRLAQKFEALVLADHRFEIPAARHLGMVVFRIKGENELTEKLLKRLNHRGNQHAVPASLKGKYVIRFTITSTYTSNEDILKDWNEIKLVTSELLHELDVKIVDRRVPLKDTREKNEAFGSSLLLANSPMSPKIVNGSFAAIFDADEFLAKVYAGIRISNQDSPAMRRRVRGILMSGKQFSLDSRMDLVVQGISPSEVKNGIESKAITEDSEEVWEACEQMDIVDQDILFENLESQFLLPIPLPCSTPPPTPRRQLRSQSVDVGMIRAQLSRNNALLNINRLTVPNACSKSEPICFADSLDQISSLVSNVNSAKTSFESNLDSIDENGSLKSFKQGQSSKRRCSDNSHLFSLTKPNVFPEKRQSEPSIRYAFYNKSFDMLCPKQSTKRVLSQNDVTRKPFRRQISTIHELISDEAILDGEQDWKKLNLITPPKFRCCISDEDGRCINFDPVYHNHEADLSEEEVTENVLAFEENFVDRIDQVCPQQEELDLGSIEEHGKKDVEDQDWRSFRKSYCDDEVIYENVKVCRKCGHHTVKL</sequence>
<gene>
    <name evidence="11" type="primary">5564807</name>
</gene>
<dbReference type="InterPro" id="IPR010977">
    <property type="entry name" value="Aromatic_deC"/>
</dbReference>
<comment type="cofactor">
    <cofactor evidence="1 10">
        <name>pyridoxal 5'-phosphate</name>
        <dbReference type="ChEBI" id="CHEBI:597326"/>
    </cofactor>
</comment>
<dbReference type="InParanoid" id="A0A6I8TJL7"/>
<dbReference type="SUPFAM" id="SSF53383">
    <property type="entry name" value="PLP-dependent transferases"/>
    <property type="match status" value="1"/>
</dbReference>
<evidence type="ECO:0000256" key="1">
    <source>
        <dbReference type="ARBA" id="ARBA00001933"/>
    </source>
</evidence>
<evidence type="ECO:0000256" key="8">
    <source>
        <dbReference type="ARBA" id="ARBA00023239"/>
    </source>
</evidence>
<dbReference type="PROSITE" id="PS00392">
    <property type="entry name" value="DDC_GAD_HDC_YDC"/>
    <property type="match status" value="1"/>
</dbReference>
<dbReference type="PANTHER" id="PTHR11999">
    <property type="entry name" value="GROUP II PYRIDOXAL-5-PHOSPHATE DECARBOXYLASE"/>
    <property type="match status" value="1"/>
</dbReference>
<evidence type="ECO:0000313" key="12">
    <source>
        <dbReference type="Proteomes" id="UP000008820"/>
    </source>
</evidence>
<reference evidence="11" key="2">
    <citation type="submission" date="2020-05" db="UniProtKB">
        <authorList>
            <consortium name="EnsemblMetazoa"/>
        </authorList>
    </citation>
    <scope>IDENTIFICATION</scope>
    <source>
        <strain evidence="11">LVP_AGWG</strain>
    </source>
</reference>
<evidence type="ECO:0000256" key="5">
    <source>
        <dbReference type="ARBA" id="ARBA00022584"/>
    </source>
</evidence>
<dbReference type="FunFam" id="3.90.1150.10:FF:000018">
    <property type="entry name" value="Histidine decarboxylase"/>
    <property type="match status" value="1"/>
</dbReference>
<dbReference type="GO" id="GO:0030170">
    <property type="term" value="F:pyridoxal phosphate binding"/>
    <property type="evidence" value="ECO:0007669"/>
    <property type="project" value="InterPro"/>
</dbReference>
<organism evidence="11 12">
    <name type="scientific">Aedes aegypti</name>
    <name type="common">Yellowfever mosquito</name>
    <name type="synonym">Culex aegypti</name>
    <dbReference type="NCBI Taxonomy" id="7159"/>
    <lineage>
        <taxon>Eukaryota</taxon>
        <taxon>Metazoa</taxon>
        <taxon>Ecdysozoa</taxon>
        <taxon>Arthropoda</taxon>
        <taxon>Hexapoda</taxon>
        <taxon>Insecta</taxon>
        <taxon>Pterygota</taxon>
        <taxon>Neoptera</taxon>
        <taxon>Endopterygota</taxon>
        <taxon>Diptera</taxon>
        <taxon>Nematocera</taxon>
        <taxon>Culicoidea</taxon>
        <taxon>Culicidae</taxon>
        <taxon>Culicinae</taxon>
        <taxon>Aedini</taxon>
        <taxon>Aedes</taxon>
        <taxon>Stegomyia</taxon>
    </lineage>
</organism>
<accession>A0A6I8TJL7</accession>
<dbReference type="PRINTS" id="PR00800">
    <property type="entry name" value="YHDCRBOXLASE"/>
</dbReference>
<dbReference type="CDD" id="cd06450">
    <property type="entry name" value="DOPA_deC_like"/>
    <property type="match status" value="1"/>
</dbReference>
<dbReference type="GO" id="GO:0006548">
    <property type="term" value="P:L-histidine catabolic process"/>
    <property type="evidence" value="ECO:0007669"/>
    <property type="project" value="TreeGrafter"/>
</dbReference>
<keyword evidence="8" id="KW-0456">Lyase</keyword>
<dbReference type="EnsemblMetazoa" id="AAEL009593-RE">
    <property type="protein sequence ID" value="AAEL009593-PE"/>
    <property type="gene ID" value="AAEL009593"/>
</dbReference>
<dbReference type="AlphaFoldDB" id="A0A6I8TJL7"/>
<dbReference type="GO" id="GO:0001694">
    <property type="term" value="P:histamine biosynthetic process"/>
    <property type="evidence" value="ECO:0007669"/>
    <property type="project" value="TreeGrafter"/>
</dbReference>
<comment type="similarity">
    <text evidence="2">Belongs to the group II decarboxylase family.</text>
</comment>
<dbReference type="Gene3D" id="3.40.640.10">
    <property type="entry name" value="Type I PLP-dependent aspartate aminotransferase-like (Major domain)"/>
    <property type="match status" value="1"/>
</dbReference>
<dbReference type="GO" id="GO:0004398">
    <property type="term" value="F:histidine decarboxylase activity"/>
    <property type="evidence" value="ECO:0007669"/>
    <property type="project" value="UniProtKB-EC"/>
</dbReference>
<evidence type="ECO:0000256" key="10">
    <source>
        <dbReference type="PIRSR" id="PIRSR602129-50"/>
    </source>
</evidence>
<evidence type="ECO:0000256" key="3">
    <source>
        <dbReference type="ARBA" id="ARBA00011738"/>
    </source>
</evidence>
<reference evidence="11 12" key="1">
    <citation type="submission" date="2017-06" db="EMBL/GenBank/DDBJ databases">
        <title>Aedes aegypti genome working group (AGWG) sequencing and assembly.</title>
        <authorList>
            <consortium name="Aedes aegypti Genome Working Group (AGWG)"/>
            <person name="Matthews B.J."/>
        </authorList>
    </citation>
    <scope>NUCLEOTIDE SEQUENCE [LARGE SCALE GENOMIC DNA]</scope>
    <source>
        <strain evidence="11 12">LVP_AGWG</strain>
    </source>
</reference>
<keyword evidence="5" id="KW-0127">Catecholamine biosynthesis</keyword>
<evidence type="ECO:0000256" key="4">
    <source>
        <dbReference type="ARBA" id="ARBA00012320"/>
    </source>
</evidence>
<dbReference type="FunFam" id="1.20.1340.10:FF:000001">
    <property type="entry name" value="Histidine decarboxylase"/>
    <property type="match status" value="1"/>
</dbReference>
<keyword evidence="7 10" id="KW-0663">Pyridoxal phosphate</keyword>
<keyword evidence="6" id="KW-0210">Decarboxylase</keyword>
<dbReference type="EC" id="4.1.1.22" evidence="4"/>
<dbReference type="OrthoDB" id="639767at2759"/>
<protein>
    <recommendedName>
        <fullName evidence="9">Histidine decarboxylase</fullName>
        <ecNumber evidence="4">4.1.1.22</ecNumber>
    </recommendedName>
</protein>
<feature type="modified residue" description="N6-(pyridoxal phosphate)lysine" evidence="10">
    <location>
        <position position="304"/>
    </location>
</feature>
<dbReference type="Proteomes" id="UP000008820">
    <property type="component" value="Chromosome 2"/>
</dbReference>